<sequence>MAMNPFEKIAFLKKYWDLLKKKLQDYSDTKEAREWLNNNLSRVKALFDNYTLRDFIFEPFKAVFDTPAKTIDKNIYSVITQVAIINAVLAGLPGKMGVGVYVVMALEGWMAFCIARHVGLLVRKPSDIWKYFGLLAASATLILYGFRTLLGFAFSLFSVVPGINPLILAEFFVTDFVGVLFWIGFVEAKETGSFTIPKRMLLKAGTTTSGLFKHQINILKNVFSLKNIKTVAERISVYLKGEFPFDMKTINGEAFATGAMAYLMAGQYEKLEGPLGDVFLQAIRLRWSAQFSPDATVEDIAARFREYDTDQLEGVINTIKGKMFEIMVTKQENLDGDQWQAMMHTDESFPGSDIVFTNEETSQQIEVSLKAVSQNNTEIIESALAKYPDLPIMTTDEAAALYQDHNMVFDSGLLNKELHDITEKNIDELLAEIKPLNEHQVVIGGVVVGTVAALWPFVIAYLRGRISKNKLEKVFEHTLGKSGIALASRLSYAIVFGPLFAWYLLARGVKGIVTMVEPENTIHIEFMPSDNRQ</sequence>
<organism evidence="2">
    <name type="scientific">marine metagenome</name>
    <dbReference type="NCBI Taxonomy" id="408172"/>
    <lineage>
        <taxon>unclassified sequences</taxon>
        <taxon>metagenomes</taxon>
        <taxon>ecological metagenomes</taxon>
    </lineage>
</organism>
<feature type="transmembrane region" description="Helical" evidence="1">
    <location>
        <begin position="75"/>
        <end position="92"/>
    </location>
</feature>
<keyword evidence="1" id="KW-0472">Membrane</keyword>
<feature type="transmembrane region" description="Helical" evidence="1">
    <location>
        <begin position="98"/>
        <end position="119"/>
    </location>
</feature>
<feature type="transmembrane region" description="Helical" evidence="1">
    <location>
        <begin position="482"/>
        <end position="505"/>
    </location>
</feature>
<evidence type="ECO:0000313" key="2">
    <source>
        <dbReference type="EMBL" id="SVA61766.1"/>
    </source>
</evidence>
<feature type="transmembrane region" description="Helical" evidence="1">
    <location>
        <begin position="131"/>
        <end position="154"/>
    </location>
</feature>
<protein>
    <submittedName>
        <fullName evidence="2">Uncharacterized protein</fullName>
    </submittedName>
</protein>
<reference evidence="2" key="1">
    <citation type="submission" date="2018-05" db="EMBL/GenBank/DDBJ databases">
        <authorList>
            <person name="Lanie J.A."/>
            <person name="Ng W.-L."/>
            <person name="Kazmierczak K.M."/>
            <person name="Andrzejewski T.M."/>
            <person name="Davidsen T.M."/>
            <person name="Wayne K.J."/>
            <person name="Tettelin H."/>
            <person name="Glass J.I."/>
            <person name="Rusch D."/>
            <person name="Podicherti R."/>
            <person name="Tsui H.-C.T."/>
            <person name="Winkler M.E."/>
        </authorList>
    </citation>
    <scope>NUCLEOTIDE SEQUENCE</scope>
</reference>
<feature type="transmembrane region" description="Helical" evidence="1">
    <location>
        <begin position="441"/>
        <end position="462"/>
    </location>
</feature>
<feature type="transmembrane region" description="Helical" evidence="1">
    <location>
        <begin position="166"/>
        <end position="186"/>
    </location>
</feature>
<accession>A0A381XAI0</accession>
<gene>
    <name evidence="2" type="ORF">METZ01_LOCUS114620</name>
</gene>
<proteinExistence type="predicted"/>
<dbReference type="AlphaFoldDB" id="A0A381XAI0"/>
<keyword evidence="1" id="KW-1133">Transmembrane helix</keyword>
<name>A0A381XAI0_9ZZZZ</name>
<keyword evidence="1" id="KW-0812">Transmembrane</keyword>
<evidence type="ECO:0000256" key="1">
    <source>
        <dbReference type="SAM" id="Phobius"/>
    </source>
</evidence>
<dbReference type="EMBL" id="UINC01014490">
    <property type="protein sequence ID" value="SVA61766.1"/>
    <property type="molecule type" value="Genomic_DNA"/>
</dbReference>